<proteinExistence type="predicted"/>
<evidence type="ECO:0000313" key="2">
    <source>
        <dbReference type="Proteomes" id="UP000235672"/>
    </source>
</evidence>
<dbReference type="Proteomes" id="UP000235672">
    <property type="component" value="Unassembled WGS sequence"/>
</dbReference>
<protein>
    <submittedName>
        <fullName evidence="1">Uncharacterized protein</fullName>
    </submittedName>
</protein>
<organism evidence="1 2">
    <name type="scientific">Hyaloscypha hepaticicola</name>
    <dbReference type="NCBI Taxonomy" id="2082293"/>
    <lineage>
        <taxon>Eukaryota</taxon>
        <taxon>Fungi</taxon>
        <taxon>Dikarya</taxon>
        <taxon>Ascomycota</taxon>
        <taxon>Pezizomycotina</taxon>
        <taxon>Leotiomycetes</taxon>
        <taxon>Helotiales</taxon>
        <taxon>Hyaloscyphaceae</taxon>
        <taxon>Hyaloscypha</taxon>
    </lineage>
</organism>
<reference evidence="1 2" key="1">
    <citation type="submission" date="2016-05" db="EMBL/GenBank/DDBJ databases">
        <title>A degradative enzymes factory behind the ericoid mycorrhizal symbiosis.</title>
        <authorList>
            <consortium name="DOE Joint Genome Institute"/>
            <person name="Martino E."/>
            <person name="Morin E."/>
            <person name="Grelet G."/>
            <person name="Kuo A."/>
            <person name="Kohler A."/>
            <person name="Daghino S."/>
            <person name="Barry K."/>
            <person name="Choi C."/>
            <person name="Cichocki N."/>
            <person name="Clum A."/>
            <person name="Copeland A."/>
            <person name="Hainaut M."/>
            <person name="Haridas S."/>
            <person name="Labutti K."/>
            <person name="Lindquist E."/>
            <person name="Lipzen A."/>
            <person name="Khouja H.-R."/>
            <person name="Murat C."/>
            <person name="Ohm R."/>
            <person name="Olson A."/>
            <person name="Spatafora J."/>
            <person name="Veneault-Fourrey C."/>
            <person name="Henrissat B."/>
            <person name="Grigoriev I."/>
            <person name="Martin F."/>
            <person name="Perotto S."/>
        </authorList>
    </citation>
    <scope>NUCLEOTIDE SEQUENCE [LARGE SCALE GENOMIC DNA]</scope>
    <source>
        <strain evidence="1 2">UAMH 7357</strain>
    </source>
</reference>
<dbReference type="EMBL" id="KZ613464">
    <property type="protein sequence ID" value="PMD28649.1"/>
    <property type="molecule type" value="Genomic_DNA"/>
</dbReference>
<evidence type="ECO:0000313" key="1">
    <source>
        <dbReference type="EMBL" id="PMD28649.1"/>
    </source>
</evidence>
<dbReference type="AlphaFoldDB" id="A0A2J6QQV4"/>
<sequence>MIDLAVQFRQGNFDKSHIILGNCSFALVSIQAYLNSPFLPLDVHLGINLEGCRWTHVIQQPHIEPSDLTGPRTFLDYNWVRGYIQGRIVIRDERENDWNAWLCYWVEVADELGKEVKGRGT</sequence>
<name>A0A2J6QQV4_9HELO</name>
<gene>
    <name evidence="1" type="ORF">NA56DRAFT_19849</name>
</gene>
<keyword evidence="2" id="KW-1185">Reference proteome</keyword>
<accession>A0A2J6QQV4</accession>